<dbReference type="Proteomes" id="UP001190491">
    <property type="component" value="Unassembled WGS sequence"/>
</dbReference>
<accession>A0AAD2F6M2</accession>
<keyword evidence="4" id="KW-1185">Reference proteome</keyword>
<dbReference type="EMBL" id="CAUDLI010000011">
    <property type="protein sequence ID" value="CAJ0900162.1"/>
    <property type="molecule type" value="Genomic_DNA"/>
</dbReference>
<dbReference type="GO" id="GO:0032787">
    <property type="term" value="P:monocarboxylic acid metabolic process"/>
    <property type="evidence" value="ECO:0007669"/>
    <property type="project" value="UniProtKB-ARBA"/>
</dbReference>
<name>A0AAD2F6M2_9RALS</name>
<dbReference type="InterPro" id="IPR036291">
    <property type="entry name" value="NAD(P)-bd_dom_sf"/>
</dbReference>
<dbReference type="EC" id="1.1.1.311" evidence="2"/>
<dbReference type="AlphaFoldDB" id="A0AAD2F6M2"/>
<dbReference type="Proteomes" id="UP001189792">
    <property type="component" value="Unassembled WGS sequence"/>
</dbReference>
<reference evidence="2 4" key="1">
    <citation type="submission" date="2023-07" db="EMBL/GenBank/DDBJ databases">
        <authorList>
            <person name="Peeters C."/>
        </authorList>
    </citation>
    <scope>NUCLEOTIDE SEQUENCE</scope>
    <source>
        <strain evidence="3 4">LMG 32965</strain>
        <strain evidence="2">R-77567</strain>
    </source>
</reference>
<gene>
    <name evidence="2" type="primary">ped</name>
    <name evidence="3" type="ORF">R77564_04412</name>
    <name evidence="2" type="ORF">R77567_03937</name>
</gene>
<sequence length="278" mass="29684">MWRGVLVLPHIPFLNAMNLHLQNKLALVTGSTKGIGHAIAVALAAEGARVIVNGRTQASVDDAIARLRTEVPDAQVEGFAGDLSNAGQVDVLLGRFPKVDILINNLGIFDPKPFEEIDDAEWQHFFNVNVLSGARLSRAYLPGMRAQNWGRIVFISSESGVQIPVEMIHYGVTKTALLGLSRGLAELTAGTAITVNAVLPGPTRSEGVDEFVEKLSGGQSFEVFEKTFFETARPTSLIKRFASTQEVANLVAYVASPLSSATTGAALRVDGGVVKSAF</sequence>
<evidence type="ECO:0000313" key="2">
    <source>
        <dbReference type="EMBL" id="CAJ0887461.1"/>
    </source>
</evidence>
<comment type="caution">
    <text evidence="2">The sequence shown here is derived from an EMBL/GenBank/DDBJ whole genome shotgun (WGS) entry which is preliminary data.</text>
</comment>
<dbReference type="PANTHER" id="PTHR42879:SF2">
    <property type="entry name" value="3-OXOACYL-[ACYL-CARRIER-PROTEIN] REDUCTASE FABG"/>
    <property type="match status" value="1"/>
</dbReference>
<protein>
    <submittedName>
        <fullName evidence="2">(S)-1-Phenylethanol dehydrogenase</fullName>
        <ecNumber evidence="2">1.1.1.311</ecNumber>
    </submittedName>
</protein>
<dbReference type="PRINTS" id="PR00080">
    <property type="entry name" value="SDRFAMILY"/>
</dbReference>
<organism evidence="2 5">
    <name type="scientific">Ralstonia flatus</name>
    <dbReference type="NCBI Taxonomy" id="3058601"/>
    <lineage>
        <taxon>Bacteria</taxon>
        <taxon>Pseudomonadati</taxon>
        <taxon>Pseudomonadota</taxon>
        <taxon>Betaproteobacteria</taxon>
        <taxon>Burkholderiales</taxon>
        <taxon>Burkholderiaceae</taxon>
        <taxon>Ralstonia</taxon>
    </lineage>
</organism>
<dbReference type="PANTHER" id="PTHR42879">
    <property type="entry name" value="3-OXOACYL-(ACYL-CARRIER-PROTEIN) REDUCTASE"/>
    <property type="match status" value="1"/>
</dbReference>
<evidence type="ECO:0000256" key="1">
    <source>
        <dbReference type="ARBA" id="ARBA00006484"/>
    </source>
</evidence>
<dbReference type="CDD" id="cd05233">
    <property type="entry name" value="SDR_c"/>
    <property type="match status" value="1"/>
</dbReference>
<evidence type="ECO:0000313" key="5">
    <source>
        <dbReference type="Proteomes" id="UP001190491"/>
    </source>
</evidence>
<dbReference type="InterPro" id="IPR002347">
    <property type="entry name" value="SDR_fam"/>
</dbReference>
<dbReference type="SUPFAM" id="SSF51735">
    <property type="entry name" value="NAD(P)-binding Rossmann-fold domains"/>
    <property type="match status" value="1"/>
</dbReference>
<dbReference type="FunFam" id="3.40.50.720:FF:000084">
    <property type="entry name" value="Short-chain dehydrogenase reductase"/>
    <property type="match status" value="1"/>
</dbReference>
<dbReference type="EMBL" id="CAUDKO010000010">
    <property type="protein sequence ID" value="CAJ0887461.1"/>
    <property type="molecule type" value="Genomic_DNA"/>
</dbReference>
<proteinExistence type="inferred from homology"/>
<evidence type="ECO:0000313" key="4">
    <source>
        <dbReference type="Proteomes" id="UP001189792"/>
    </source>
</evidence>
<evidence type="ECO:0000313" key="3">
    <source>
        <dbReference type="EMBL" id="CAJ0900162.1"/>
    </source>
</evidence>
<dbReference type="GO" id="GO:0018449">
    <property type="term" value="F:1-phenylethanol dehydrogenase activity"/>
    <property type="evidence" value="ECO:0007669"/>
    <property type="project" value="UniProtKB-EC"/>
</dbReference>
<comment type="similarity">
    <text evidence="1">Belongs to the short-chain dehydrogenases/reductases (SDR) family.</text>
</comment>
<dbReference type="InterPro" id="IPR050259">
    <property type="entry name" value="SDR"/>
</dbReference>
<dbReference type="InterPro" id="IPR020904">
    <property type="entry name" value="Sc_DH/Rdtase_CS"/>
</dbReference>
<dbReference type="Gene3D" id="3.40.50.720">
    <property type="entry name" value="NAD(P)-binding Rossmann-like Domain"/>
    <property type="match status" value="1"/>
</dbReference>
<dbReference type="PROSITE" id="PS00061">
    <property type="entry name" value="ADH_SHORT"/>
    <property type="match status" value="1"/>
</dbReference>
<dbReference type="PRINTS" id="PR00081">
    <property type="entry name" value="GDHRDH"/>
</dbReference>
<dbReference type="Pfam" id="PF13561">
    <property type="entry name" value="adh_short_C2"/>
    <property type="match status" value="1"/>
</dbReference>
<keyword evidence="2" id="KW-0560">Oxidoreductase</keyword>